<keyword evidence="3" id="KW-1185">Reference proteome</keyword>
<protein>
    <submittedName>
        <fullName evidence="2">Uncharacterized protein</fullName>
    </submittedName>
</protein>
<evidence type="ECO:0000313" key="3">
    <source>
        <dbReference type="Proteomes" id="UP000284375"/>
    </source>
</evidence>
<evidence type="ECO:0000256" key="1">
    <source>
        <dbReference type="SAM" id="MobiDB-lite"/>
    </source>
</evidence>
<gene>
    <name evidence="2" type="ORF">VSDG_09756</name>
</gene>
<dbReference type="Proteomes" id="UP000284375">
    <property type="component" value="Unassembled WGS sequence"/>
</dbReference>
<name>A0A423V9Z1_CYTCH</name>
<sequence length="57" mass="6043">MPTPCEDAVSWGPGAADTLLNEENAPEGRAPPDVGEEEMMHNATATDPARGRLHEVT</sequence>
<feature type="region of interest" description="Disordered" evidence="1">
    <location>
        <begin position="1"/>
        <end position="57"/>
    </location>
</feature>
<comment type="caution">
    <text evidence="2">The sequence shown here is derived from an EMBL/GenBank/DDBJ whole genome shotgun (WGS) entry which is preliminary data.</text>
</comment>
<dbReference type="EMBL" id="LJZO01000077">
    <property type="protein sequence ID" value="ROV87703.1"/>
    <property type="molecule type" value="Genomic_DNA"/>
</dbReference>
<dbReference type="AlphaFoldDB" id="A0A423V9Z1"/>
<organism evidence="2 3">
    <name type="scientific">Cytospora chrysosperma</name>
    <name type="common">Cytospora canker fungus</name>
    <name type="synonym">Sphaeria chrysosperma</name>
    <dbReference type="NCBI Taxonomy" id="252740"/>
    <lineage>
        <taxon>Eukaryota</taxon>
        <taxon>Fungi</taxon>
        <taxon>Dikarya</taxon>
        <taxon>Ascomycota</taxon>
        <taxon>Pezizomycotina</taxon>
        <taxon>Sordariomycetes</taxon>
        <taxon>Sordariomycetidae</taxon>
        <taxon>Diaporthales</taxon>
        <taxon>Cytosporaceae</taxon>
        <taxon>Cytospora</taxon>
    </lineage>
</organism>
<evidence type="ECO:0000313" key="2">
    <source>
        <dbReference type="EMBL" id="ROV87703.1"/>
    </source>
</evidence>
<accession>A0A423V9Z1</accession>
<proteinExistence type="predicted"/>
<reference evidence="2 3" key="1">
    <citation type="submission" date="2015-09" db="EMBL/GenBank/DDBJ databases">
        <title>Host preference determinants of Valsa canker pathogens revealed by comparative genomics.</title>
        <authorList>
            <person name="Yin Z."/>
            <person name="Huang L."/>
        </authorList>
    </citation>
    <scope>NUCLEOTIDE SEQUENCE [LARGE SCALE GENOMIC DNA]</scope>
    <source>
        <strain evidence="2 3">YSFL</strain>
    </source>
</reference>